<accession>A0ABQ0T3E0</accession>
<keyword evidence="1" id="KW-0812">Transmembrane</keyword>
<proteinExistence type="predicted"/>
<organism evidence="2 3">
    <name type="scientific">Brevibacillus formosus</name>
    <dbReference type="NCBI Taxonomy" id="54913"/>
    <lineage>
        <taxon>Bacteria</taxon>
        <taxon>Bacillati</taxon>
        <taxon>Bacillota</taxon>
        <taxon>Bacilli</taxon>
        <taxon>Bacillales</taxon>
        <taxon>Paenibacillaceae</taxon>
        <taxon>Brevibacillus</taxon>
    </lineage>
</organism>
<keyword evidence="3" id="KW-1185">Reference proteome</keyword>
<dbReference type="EMBL" id="BJOL01000012">
    <property type="protein sequence ID" value="GED57841.1"/>
    <property type="molecule type" value="Genomic_DNA"/>
</dbReference>
<evidence type="ECO:0000313" key="3">
    <source>
        <dbReference type="Proteomes" id="UP000319498"/>
    </source>
</evidence>
<sequence length="85" mass="9586">MFDSTNCLTHARLSLNRGGMGIAYSAFTQTRIETIMESFTAICIKVTSFFTTEILGRLILEDVALVTIFMISPILFWGYTLHKES</sequence>
<evidence type="ECO:0000256" key="1">
    <source>
        <dbReference type="SAM" id="Phobius"/>
    </source>
</evidence>
<reference evidence="2 3" key="1">
    <citation type="submission" date="2019-06" db="EMBL/GenBank/DDBJ databases">
        <title>Whole genome shotgun sequence of Brevibacillus formosus NBRC 15716.</title>
        <authorList>
            <person name="Hosoyama A."/>
            <person name="Uohara A."/>
            <person name="Ohji S."/>
            <person name="Ichikawa N."/>
        </authorList>
    </citation>
    <scope>NUCLEOTIDE SEQUENCE [LARGE SCALE GENOMIC DNA]</scope>
    <source>
        <strain evidence="2 3">NBRC 15716</strain>
    </source>
</reference>
<protein>
    <recommendedName>
        <fullName evidence="4">ABC transmembrane type-1 domain-containing protein</fullName>
    </recommendedName>
</protein>
<evidence type="ECO:0000313" key="2">
    <source>
        <dbReference type="EMBL" id="GED57841.1"/>
    </source>
</evidence>
<keyword evidence="1" id="KW-0472">Membrane</keyword>
<gene>
    <name evidence="2" type="ORF">BFO01nite_19730</name>
</gene>
<name>A0ABQ0T3E0_9BACL</name>
<feature type="transmembrane region" description="Helical" evidence="1">
    <location>
        <begin position="58"/>
        <end position="79"/>
    </location>
</feature>
<dbReference type="Proteomes" id="UP000319498">
    <property type="component" value="Unassembled WGS sequence"/>
</dbReference>
<comment type="caution">
    <text evidence="2">The sequence shown here is derived from an EMBL/GenBank/DDBJ whole genome shotgun (WGS) entry which is preliminary data.</text>
</comment>
<evidence type="ECO:0008006" key="4">
    <source>
        <dbReference type="Google" id="ProtNLM"/>
    </source>
</evidence>
<keyword evidence="1" id="KW-1133">Transmembrane helix</keyword>